<evidence type="ECO:0000313" key="8">
    <source>
        <dbReference type="EMBL" id="PNF20143.1"/>
    </source>
</evidence>
<feature type="transmembrane region" description="Helical" evidence="5">
    <location>
        <begin position="197"/>
        <end position="219"/>
    </location>
</feature>
<feature type="transmembrane region" description="Helical" evidence="5">
    <location>
        <begin position="270"/>
        <end position="289"/>
    </location>
</feature>
<keyword evidence="5" id="KW-0812">Transmembrane</keyword>
<dbReference type="GO" id="GO:0009986">
    <property type="term" value="C:cell surface"/>
    <property type="evidence" value="ECO:0007669"/>
    <property type="project" value="TreeGrafter"/>
</dbReference>
<dbReference type="STRING" id="105785.A0A2J7PUY5"/>
<dbReference type="Pfam" id="PF07965">
    <property type="entry name" value="Integrin_B_tail"/>
    <property type="match status" value="1"/>
</dbReference>
<keyword evidence="5" id="KW-0472">Membrane</keyword>
<dbReference type="InterPro" id="IPR012896">
    <property type="entry name" value="Integrin_bsu_tail"/>
</dbReference>
<accession>A0A2J7PUY5</accession>
<dbReference type="InterPro" id="IPR014836">
    <property type="entry name" value="Integrin_bsu_cyt_dom"/>
</dbReference>
<dbReference type="GO" id="GO:0005178">
    <property type="term" value="F:integrin binding"/>
    <property type="evidence" value="ECO:0007669"/>
    <property type="project" value="TreeGrafter"/>
</dbReference>
<dbReference type="Proteomes" id="UP000235965">
    <property type="component" value="Unassembled WGS sequence"/>
</dbReference>
<evidence type="ECO:0000256" key="4">
    <source>
        <dbReference type="ARBA" id="ARBA00023180"/>
    </source>
</evidence>
<evidence type="ECO:0000256" key="2">
    <source>
        <dbReference type="ARBA" id="ARBA00022989"/>
    </source>
</evidence>
<dbReference type="EMBL" id="NEVH01021189">
    <property type="protein sequence ID" value="PNF20143.1"/>
    <property type="molecule type" value="Genomic_DNA"/>
</dbReference>
<dbReference type="Pfam" id="PF08725">
    <property type="entry name" value="Integrin_b_cyt"/>
    <property type="match status" value="1"/>
</dbReference>
<evidence type="ECO:0000256" key="1">
    <source>
        <dbReference type="ARBA" id="ARBA00022737"/>
    </source>
</evidence>
<proteinExistence type="predicted"/>
<dbReference type="InterPro" id="IPR036349">
    <property type="entry name" value="Integrin_bsu_tail_dom_sf"/>
</dbReference>
<evidence type="ECO:0000259" key="6">
    <source>
        <dbReference type="SMART" id="SM01241"/>
    </source>
</evidence>
<dbReference type="Gene3D" id="4.10.1240.30">
    <property type="match status" value="1"/>
</dbReference>
<dbReference type="PANTHER" id="PTHR10082:SF60">
    <property type="entry name" value="INTEGRIN BETA-PS"/>
    <property type="match status" value="1"/>
</dbReference>
<dbReference type="GO" id="GO:0008305">
    <property type="term" value="C:integrin complex"/>
    <property type="evidence" value="ECO:0007669"/>
    <property type="project" value="TreeGrafter"/>
</dbReference>
<dbReference type="GO" id="GO:0007160">
    <property type="term" value="P:cell-matrix adhesion"/>
    <property type="evidence" value="ECO:0007669"/>
    <property type="project" value="TreeGrafter"/>
</dbReference>
<gene>
    <name evidence="8" type="ORF">B7P43_G04369</name>
</gene>
<dbReference type="AlphaFoldDB" id="A0A2J7PUY5"/>
<dbReference type="PRINTS" id="PR01186">
    <property type="entry name" value="INTEGRINB"/>
</dbReference>
<dbReference type="GO" id="GO:0098609">
    <property type="term" value="P:cell-cell adhesion"/>
    <property type="evidence" value="ECO:0007669"/>
    <property type="project" value="TreeGrafter"/>
</dbReference>
<dbReference type="InterPro" id="IPR015812">
    <property type="entry name" value="Integrin_bsu"/>
</dbReference>
<evidence type="ECO:0000256" key="3">
    <source>
        <dbReference type="ARBA" id="ARBA00023157"/>
    </source>
</evidence>
<dbReference type="SUPFAM" id="SSF69687">
    <property type="entry name" value="Integrin beta tail domain"/>
    <property type="match status" value="1"/>
</dbReference>
<keyword evidence="1" id="KW-0677">Repeat</keyword>
<keyword evidence="4" id="KW-0325">Glycoprotein</keyword>
<feature type="domain" description="Integrin beta subunit cytoplasmic" evidence="6">
    <location>
        <begin position="220"/>
        <end position="252"/>
    </location>
</feature>
<evidence type="ECO:0000259" key="7">
    <source>
        <dbReference type="SMART" id="SM01242"/>
    </source>
</evidence>
<sequence length="295" mass="32316">MGSSANVITSHAGGVVGYHAQDQIMGHASVEYVCVVGDGQVKPASAQVAKRTVIHLILLKSAWAEDHVNAGSASVEKTIQGNIAMSVRYIPEFSRRDGEKPQNLKSCPGQQCEKYESLVACKVFQTGTLNKEECDKDTSITTVEVDYIDPEEVKSNTQLRICSFPDDQGCTFIFRYLIGNSTVEVQRTKQCGNDVNVLALIFGVIGGIVLFGLLLLLIWKIVTSIHDRREYAKFEKERATSKWDRVCPSSSAPGALSDSRNINNMGLSGIALRIVILLAIPLCHFGHQFNLARTL</sequence>
<reference evidence="8 9" key="1">
    <citation type="submission" date="2017-12" db="EMBL/GenBank/DDBJ databases">
        <title>Hemimetabolous genomes reveal molecular basis of termite eusociality.</title>
        <authorList>
            <person name="Harrison M.C."/>
            <person name="Jongepier E."/>
            <person name="Robertson H.M."/>
            <person name="Arning N."/>
            <person name="Bitard-Feildel T."/>
            <person name="Chao H."/>
            <person name="Childers C.P."/>
            <person name="Dinh H."/>
            <person name="Doddapaneni H."/>
            <person name="Dugan S."/>
            <person name="Gowin J."/>
            <person name="Greiner C."/>
            <person name="Han Y."/>
            <person name="Hu H."/>
            <person name="Hughes D.S.T."/>
            <person name="Huylmans A.-K."/>
            <person name="Kemena C."/>
            <person name="Kremer L.P.M."/>
            <person name="Lee S.L."/>
            <person name="Lopez-Ezquerra A."/>
            <person name="Mallet L."/>
            <person name="Monroy-Kuhn J.M."/>
            <person name="Moser A."/>
            <person name="Murali S.C."/>
            <person name="Muzny D.M."/>
            <person name="Otani S."/>
            <person name="Piulachs M.-D."/>
            <person name="Poelchau M."/>
            <person name="Qu J."/>
            <person name="Schaub F."/>
            <person name="Wada-Katsumata A."/>
            <person name="Worley K.C."/>
            <person name="Xie Q."/>
            <person name="Ylla G."/>
            <person name="Poulsen M."/>
            <person name="Gibbs R.A."/>
            <person name="Schal C."/>
            <person name="Richards S."/>
            <person name="Belles X."/>
            <person name="Korb J."/>
            <person name="Bornberg-Bauer E."/>
        </authorList>
    </citation>
    <scope>NUCLEOTIDE SEQUENCE [LARGE SCALE GENOMIC DNA]</scope>
    <source>
        <tissue evidence="8">Whole body</tissue>
    </source>
</reference>
<dbReference type="InParanoid" id="A0A2J7PUY5"/>
<dbReference type="SMART" id="SM01241">
    <property type="entry name" value="Integrin_b_cyt"/>
    <property type="match status" value="1"/>
</dbReference>
<dbReference type="GO" id="GO:0033627">
    <property type="term" value="P:cell adhesion mediated by integrin"/>
    <property type="evidence" value="ECO:0007669"/>
    <property type="project" value="TreeGrafter"/>
</dbReference>
<feature type="domain" description="Integrin beta subunit tail" evidence="7">
    <location>
        <begin position="112"/>
        <end position="196"/>
    </location>
</feature>
<dbReference type="Gene3D" id="1.20.5.100">
    <property type="entry name" value="Cytochrome c1, transmembrane anchor, C-terminal"/>
    <property type="match status" value="1"/>
</dbReference>
<comment type="caution">
    <text evidence="8">The sequence shown here is derived from an EMBL/GenBank/DDBJ whole genome shotgun (WGS) entry which is preliminary data.</text>
</comment>
<name>A0A2J7PUY5_9NEOP</name>
<dbReference type="OrthoDB" id="410592at2759"/>
<organism evidence="8 9">
    <name type="scientific">Cryptotermes secundus</name>
    <dbReference type="NCBI Taxonomy" id="105785"/>
    <lineage>
        <taxon>Eukaryota</taxon>
        <taxon>Metazoa</taxon>
        <taxon>Ecdysozoa</taxon>
        <taxon>Arthropoda</taxon>
        <taxon>Hexapoda</taxon>
        <taxon>Insecta</taxon>
        <taxon>Pterygota</taxon>
        <taxon>Neoptera</taxon>
        <taxon>Polyneoptera</taxon>
        <taxon>Dictyoptera</taxon>
        <taxon>Blattodea</taxon>
        <taxon>Blattoidea</taxon>
        <taxon>Termitoidae</taxon>
        <taxon>Kalotermitidae</taxon>
        <taxon>Cryptotermitinae</taxon>
        <taxon>Cryptotermes</taxon>
    </lineage>
</organism>
<evidence type="ECO:0000313" key="9">
    <source>
        <dbReference type="Proteomes" id="UP000235965"/>
    </source>
</evidence>
<dbReference type="SMART" id="SM01242">
    <property type="entry name" value="Integrin_B_tail"/>
    <property type="match status" value="1"/>
</dbReference>
<dbReference type="GO" id="GO:0005925">
    <property type="term" value="C:focal adhesion"/>
    <property type="evidence" value="ECO:0007669"/>
    <property type="project" value="TreeGrafter"/>
</dbReference>
<keyword evidence="2 5" id="KW-1133">Transmembrane helix</keyword>
<evidence type="ECO:0000256" key="5">
    <source>
        <dbReference type="SAM" id="Phobius"/>
    </source>
</evidence>
<dbReference type="GO" id="GO:0007229">
    <property type="term" value="P:integrin-mediated signaling pathway"/>
    <property type="evidence" value="ECO:0007669"/>
    <property type="project" value="TreeGrafter"/>
</dbReference>
<dbReference type="PANTHER" id="PTHR10082">
    <property type="entry name" value="INTEGRIN BETA SUBUNIT"/>
    <property type="match status" value="1"/>
</dbReference>
<keyword evidence="3" id="KW-1015">Disulfide bond</keyword>
<keyword evidence="9" id="KW-1185">Reference proteome</keyword>
<protein>
    <submittedName>
        <fullName evidence="8">Uncharacterized protein</fullName>
    </submittedName>
</protein>
<dbReference type="GO" id="GO:0016477">
    <property type="term" value="P:cell migration"/>
    <property type="evidence" value="ECO:0007669"/>
    <property type="project" value="TreeGrafter"/>
</dbReference>